<dbReference type="EMBL" id="CP033972">
    <property type="protein sequence ID" value="AZG46640.1"/>
    <property type="molecule type" value="Genomic_DNA"/>
</dbReference>
<sequence length="84" mass="9526">MIGPNMLYPNISESDRSMIRYLLRWAPFDGGDDEIFPTFGISPGTFYLRVGRLLQAEPDRIPHHNLAELIAYCARKARATSTGR</sequence>
<reference evidence="1 2" key="1">
    <citation type="submission" date="2018-11" db="EMBL/GenBank/DDBJ databases">
        <title>Gordonia insulae sp. nov., isolated from an island soil.</title>
        <authorList>
            <person name="Kim Y.S."/>
            <person name="Kim S.B."/>
        </authorList>
    </citation>
    <scope>NUCLEOTIDE SEQUENCE [LARGE SCALE GENOMIC DNA]</scope>
    <source>
        <strain evidence="1 2">MMS17-SY073</strain>
    </source>
</reference>
<proteinExistence type="predicted"/>
<keyword evidence="2" id="KW-1185">Reference proteome</keyword>
<evidence type="ECO:0008006" key="3">
    <source>
        <dbReference type="Google" id="ProtNLM"/>
    </source>
</evidence>
<evidence type="ECO:0000313" key="1">
    <source>
        <dbReference type="EMBL" id="AZG46640.1"/>
    </source>
</evidence>
<protein>
    <recommendedName>
        <fullName evidence="3">DUF3263 domain-containing protein</fullName>
    </recommendedName>
</protein>
<accession>A0A3G8JR37</accession>
<evidence type="ECO:0000313" key="2">
    <source>
        <dbReference type="Proteomes" id="UP000271469"/>
    </source>
</evidence>
<dbReference type="KEGG" id="gom:D7316_03241"/>
<name>A0A3G8JR37_9ACTN</name>
<organism evidence="1 2">
    <name type="scientific">Gordonia insulae</name>
    <dbReference type="NCBI Taxonomy" id="2420509"/>
    <lineage>
        <taxon>Bacteria</taxon>
        <taxon>Bacillati</taxon>
        <taxon>Actinomycetota</taxon>
        <taxon>Actinomycetes</taxon>
        <taxon>Mycobacteriales</taxon>
        <taxon>Gordoniaceae</taxon>
        <taxon>Gordonia</taxon>
    </lineage>
</organism>
<gene>
    <name evidence="1" type="ORF">D7316_03241</name>
</gene>
<dbReference type="AlphaFoldDB" id="A0A3G8JR37"/>
<dbReference type="Proteomes" id="UP000271469">
    <property type="component" value="Chromosome"/>
</dbReference>